<feature type="non-terminal residue" evidence="2">
    <location>
        <position position="54"/>
    </location>
</feature>
<dbReference type="EMBL" id="UINC01106197">
    <property type="protein sequence ID" value="SVC70687.1"/>
    <property type="molecule type" value="Genomic_DNA"/>
</dbReference>
<gene>
    <name evidence="2" type="ORF">METZ01_LOCUS323541</name>
</gene>
<reference evidence="2" key="1">
    <citation type="submission" date="2018-05" db="EMBL/GenBank/DDBJ databases">
        <authorList>
            <person name="Lanie J.A."/>
            <person name="Ng W.-L."/>
            <person name="Kazmierczak K.M."/>
            <person name="Andrzejewski T.M."/>
            <person name="Davidsen T.M."/>
            <person name="Wayne K.J."/>
            <person name="Tettelin H."/>
            <person name="Glass J.I."/>
            <person name="Rusch D."/>
            <person name="Podicherti R."/>
            <person name="Tsui H.-C.T."/>
            <person name="Winkler M.E."/>
        </authorList>
    </citation>
    <scope>NUCLEOTIDE SEQUENCE</scope>
</reference>
<protein>
    <recommendedName>
        <fullName evidence="1">Glyoxalase/fosfomycin resistance/dioxygenase domain-containing protein</fullName>
    </recommendedName>
</protein>
<proteinExistence type="predicted"/>
<dbReference type="PANTHER" id="PTHR10374">
    <property type="entry name" value="LACTOYLGLUTATHIONE LYASE GLYOXALASE I"/>
    <property type="match status" value="1"/>
</dbReference>
<dbReference type="AlphaFoldDB" id="A0A382PCU3"/>
<sequence length="54" mass="6340">MSIDELDNSKAVGTEKFIFNQTMMRIKDPKMSLNFYVHILGMTLLKKLDFPEMQ</sequence>
<dbReference type="Pfam" id="PF00903">
    <property type="entry name" value="Glyoxalase"/>
    <property type="match status" value="1"/>
</dbReference>
<dbReference type="PANTHER" id="PTHR10374:SF30">
    <property type="entry name" value="LACTOYLGLUTATHIONE LYASE"/>
    <property type="match status" value="1"/>
</dbReference>
<dbReference type="Gene3D" id="3.10.180.10">
    <property type="entry name" value="2,3-Dihydroxybiphenyl 1,2-Dioxygenase, domain 1"/>
    <property type="match status" value="1"/>
</dbReference>
<dbReference type="SUPFAM" id="SSF54593">
    <property type="entry name" value="Glyoxalase/Bleomycin resistance protein/Dihydroxybiphenyl dioxygenase"/>
    <property type="match status" value="1"/>
</dbReference>
<accession>A0A382PCU3</accession>
<organism evidence="2">
    <name type="scientific">marine metagenome</name>
    <dbReference type="NCBI Taxonomy" id="408172"/>
    <lineage>
        <taxon>unclassified sequences</taxon>
        <taxon>metagenomes</taxon>
        <taxon>ecological metagenomes</taxon>
    </lineage>
</organism>
<evidence type="ECO:0000313" key="2">
    <source>
        <dbReference type="EMBL" id="SVC70687.1"/>
    </source>
</evidence>
<dbReference type="InterPro" id="IPR029068">
    <property type="entry name" value="Glyas_Bleomycin-R_OHBP_Dase"/>
</dbReference>
<feature type="domain" description="Glyoxalase/fosfomycin resistance/dioxygenase" evidence="1">
    <location>
        <begin position="19"/>
        <end position="49"/>
    </location>
</feature>
<dbReference type="InterPro" id="IPR004360">
    <property type="entry name" value="Glyas_Fos-R_dOase_dom"/>
</dbReference>
<evidence type="ECO:0000259" key="1">
    <source>
        <dbReference type="Pfam" id="PF00903"/>
    </source>
</evidence>
<name>A0A382PCU3_9ZZZZ</name>